<evidence type="ECO:0000313" key="3">
    <source>
        <dbReference type="EMBL" id="GIL63316.1"/>
    </source>
</evidence>
<protein>
    <recommendedName>
        <fullName evidence="5">Acid phosphatase</fullName>
    </recommendedName>
</protein>
<dbReference type="SUPFAM" id="SSF81995">
    <property type="entry name" value="beta-sandwich domain of Sec23/24"/>
    <property type="match status" value="1"/>
</dbReference>
<dbReference type="SUPFAM" id="SSF53254">
    <property type="entry name" value="Phosphoglycerate mutase-like"/>
    <property type="match status" value="1"/>
</dbReference>
<comment type="caution">
    <text evidence="3">The sequence shown here is derived from an EMBL/GenBank/DDBJ whole genome shotgun (WGS) entry which is preliminary data.</text>
</comment>
<dbReference type="Proteomes" id="UP000747399">
    <property type="component" value="Unassembled WGS sequence"/>
</dbReference>
<dbReference type="CDD" id="cd07061">
    <property type="entry name" value="HP_HAP_like"/>
    <property type="match status" value="1"/>
</dbReference>
<gene>
    <name evidence="3" type="ORF">Vafri_17410</name>
</gene>
<feature type="region of interest" description="Disordered" evidence="2">
    <location>
        <begin position="242"/>
        <end position="307"/>
    </location>
</feature>
<evidence type="ECO:0008006" key="5">
    <source>
        <dbReference type="Google" id="ProtNLM"/>
    </source>
</evidence>
<dbReference type="PANTHER" id="PTHR11567">
    <property type="entry name" value="ACID PHOSPHATASE-RELATED"/>
    <property type="match status" value="1"/>
</dbReference>
<dbReference type="InterPro" id="IPR033379">
    <property type="entry name" value="Acid_Pase_AS"/>
</dbReference>
<evidence type="ECO:0000256" key="2">
    <source>
        <dbReference type="SAM" id="MobiDB-lite"/>
    </source>
</evidence>
<feature type="compositionally biased region" description="Low complexity" evidence="2">
    <location>
        <begin position="298"/>
        <end position="307"/>
    </location>
</feature>
<feature type="compositionally biased region" description="Low complexity" evidence="2">
    <location>
        <begin position="248"/>
        <end position="279"/>
    </location>
</feature>
<dbReference type="AlphaFoldDB" id="A0A8J4BKJ4"/>
<dbReference type="InterPro" id="IPR029033">
    <property type="entry name" value="His_PPase_superfam"/>
</dbReference>
<keyword evidence="4" id="KW-1185">Reference proteome</keyword>
<dbReference type="PANTHER" id="PTHR11567:SF207">
    <property type="entry name" value="LYSOPHOSPHATIDIC ACID PHOSPHATASE TYPE 6"/>
    <property type="match status" value="1"/>
</dbReference>
<sequence>MRGHQLPIGVIAFASGFSTVFNCGHDIYRANDRGRCPFPLNWTIPWLPSVTCRADASAYDSMEPTPAEAISATGELRWPVSEGRDPDDNTDTVTGVFHRLNPQHAKLLLVQVVFRHGARTTLSNRSELWRGQQWDVCGEAYQAAAMRLFSTAGVENPVSKHDLRQRAVVLEGGCRKGELTLLGQSQALDMGRWLRSNYVETAGFLPPTYQDGVVKARTTNISRTIATLRGVLTGLYPDLPKQQHAEHQQQLQQRQQEGYAPQPGSQLPLQQQLQLQPQPQDRRQPSLHSPGVPHVTTSGARGSRNSRGSLADLDEILYADTRACPHLGSFQAVSRELARAAVRSDPEYEWARGELLGLLGMDPASFDSNRWIFTDIHDVMTSLAAHGKTLPPGFEGHKRLLEAIDRLATKEFSAEVAPSMRDSHGLTILRLSMGRLLHILVENMQRSVVAGAAAAGGVVETASAGTGLSAAAATDAARSFFVAAGSADGKSRPKMYLYSGHDSTIMPLLSAMGLDITKWPPYMSNLVFELWQLPSRRPGAEPRYVVRVLFNREELSLPHCPPGFLPSFQTFQREVVGPFQLSAQRHQELCRVKVDHDGAMPQPKAKAASGTA</sequence>
<comment type="similarity">
    <text evidence="1">Belongs to the histidine acid phosphatase family.</text>
</comment>
<dbReference type="InterPro" id="IPR000560">
    <property type="entry name" value="His_Pase_clade-2"/>
</dbReference>
<reference evidence="3" key="1">
    <citation type="journal article" date="2021" name="Proc. Natl. Acad. Sci. U.S.A.">
        <title>Three genomes in the algal genus Volvox reveal the fate of a haploid sex-determining region after a transition to homothallism.</title>
        <authorList>
            <person name="Yamamoto K."/>
            <person name="Hamaji T."/>
            <person name="Kawai-Toyooka H."/>
            <person name="Matsuzaki R."/>
            <person name="Takahashi F."/>
            <person name="Nishimura Y."/>
            <person name="Kawachi M."/>
            <person name="Noguchi H."/>
            <person name="Minakuchi Y."/>
            <person name="Umen J.G."/>
            <person name="Toyoda A."/>
            <person name="Nozaki H."/>
        </authorList>
    </citation>
    <scope>NUCLEOTIDE SEQUENCE</scope>
    <source>
        <strain evidence="3">NIES-3780</strain>
    </source>
</reference>
<dbReference type="EMBL" id="BNCO01000056">
    <property type="protein sequence ID" value="GIL63316.1"/>
    <property type="molecule type" value="Genomic_DNA"/>
</dbReference>
<evidence type="ECO:0000313" key="4">
    <source>
        <dbReference type="Proteomes" id="UP000747399"/>
    </source>
</evidence>
<dbReference type="PROSITE" id="PS00778">
    <property type="entry name" value="HIS_ACID_PHOSPHAT_2"/>
    <property type="match status" value="1"/>
</dbReference>
<dbReference type="Gene3D" id="3.40.50.1240">
    <property type="entry name" value="Phosphoglycerate mutase-like"/>
    <property type="match status" value="1"/>
</dbReference>
<evidence type="ECO:0000256" key="1">
    <source>
        <dbReference type="ARBA" id="ARBA00005375"/>
    </source>
</evidence>
<name>A0A8J4BKJ4_9CHLO</name>
<dbReference type="Pfam" id="PF00328">
    <property type="entry name" value="His_Phos_2"/>
    <property type="match status" value="2"/>
</dbReference>
<dbReference type="InterPro" id="IPR050645">
    <property type="entry name" value="Histidine_acid_phosphatase"/>
</dbReference>
<organism evidence="3 4">
    <name type="scientific">Volvox africanus</name>
    <dbReference type="NCBI Taxonomy" id="51714"/>
    <lineage>
        <taxon>Eukaryota</taxon>
        <taxon>Viridiplantae</taxon>
        <taxon>Chlorophyta</taxon>
        <taxon>core chlorophytes</taxon>
        <taxon>Chlorophyceae</taxon>
        <taxon>CS clade</taxon>
        <taxon>Chlamydomonadales</taxon>
        <taxon>Volvocaceae</taxon>
        <taxon>Volvox</taxon>
    </lineage>
</organism>
<dbReference type="GO" id="GO:0016791">
    <property type="term" value="F:phosphatase activity"/>
    <property type="evidence" value="ECO:0007669"/>
    <property type="project" value="TreeGrafter"/>
</dbReference>
<accession>A0A8J4BKJ4</accession>
<proteinExistence type="inferred from homology"/>